<accession>A0ABP1NCX8</accession>
<keyword evidence="2" id="KW-1133">Transmembrane helix</keyword>
<sequence>MLVSVADIGIFPLVTFACFASGILTAGTLRDTKSVRILELPSRSYLPTASTAFPKLPQHAVFVTKALDSGWKDGGVSGRNFSEGQAEYSYLRPLVIDLELPFKDQPMKSIIDKQRSTAEWQRSQTATATAKPAKSSRTNNKAGLEATLGYHPHAPQRSSYQVVEEHDDYSTDESHRAGASHPEKAQSTNPYRNSQDVTTAIKALDRFLNGVLNDDSYNSELHPPPNPVLALVLSRYGRYVPGSRHPRVYAHMAVNNIHNNKPFGSYKIECEELPTYRRR</sequence>
<proteinExistence type="predicted"/>
<gene>
    <name evidence="3" type="ORF">XYLVIOL_LOCUS2698</name>
</gene>
<protein>
    <submittedName>
        <fullName evidence="3">Uncharacterized protein</fullName>
    </submittedName>
</protein>
<reference evidence="3 4" key="1">
    <citation type="submission" date="2024-08" db="EMBL/GenBank/DDBJ databases">
        <authorList>
            <person name="Will J Nash"/>
            <person name="Angela Man"/>
            <person name="Seanna McTaggart"/>
            <person name="Kendall Baker"/>
            <person name="Tom Barker"/>
            <person name="Leah Catchpole"/>
            <person name="Alex Durrant"/>
            <person name="Karim Gharbi"/>
            <person name="Naomi Irish"/>
            <person name="Gemy Kaithakottil"/>
            <person name="Debby Ku"/>
            <person name="Aaliyah Providence"/>
            <person name="Felix Shaw"/>
            <person name="David Swarbreck"/>
            <person name="Chris Watkins"/>
            <person name="Ann M. McCartney"/>
            <person name="Giulio Formenti"/>
            <person name="Alice Mouton"/>
            <person name="Noel Vella"/>
            <person name="Bjorn M von Reumont"/>
            <person name="Adriana Vella"/>
            <person name="Wilfried Haerty"/>
        </authorList>
    </citation>
    <scope>NUCLEOTIDE SEQUENCE [LARGE SCALE GENOMIC DNA]</scope>
</reference>
<evidence type="ECO:0000256" key="2">
    <source>
        <dbReference type="SAM" id="Phobius"/>
    </source>
</evidence>
<keyword evidence="4" id="KW-1185">Reference proteome</keyword>
<evidence type="ECO:0000313" key="4">
    <source>
        <dbReference type="Proteomes" id="UP001642520"/>
    </source>
</evidence>
<dbReference type="Proteomes" id="UP001642520">
    <property type="component" value="Unassembled WGS sequence"/>
</dbReference>
<dbReference type="EMBL" id="CAXAJV020001288">
    <property type="protein sequence ID" value="CAL7937426.1"/>
    <property type="molecule type" value="Genomic_DNA"/>
</dbReference>
<name>A0ABP1NCX8_XYLVO</name>
<feature type="compositionally biased region" description="Basic and acidic residues" evidence="1">
    <location>
        <begin position="168"/>
        <end position="184"/>
    </location>
</feature>
<evidence type="ECO:0000313" key="3">
    <source>
        <dbReference type="EMBL" id="CAL7937426.1"/>
    </source>
</evidence>
<feature type="region of interest" description="Disordered" evidence="1">
    <location>
        <begin position="113"/>
        <end position="193"/>
    </location>
</feature>
<keyword evidence="2" id="KW-0472">Membrane</keyword>
<keyword evidence="2" id="KW-0812">Transmembrane</keyword>
<comment type="caution">
    <text evidence="3">The sequence shown here is derived from an EMBL/GenBank/DDBJ whole genome shotgun (WGS) entry which is preliminary data.</text>
</comment>
<evidence type="ECO:0000256" key="1">
    <source>
        <dbReference type="SAM" id="MobiDB-lite"/>
    </source>
</evidence>
<feature type="transmembrane region" description="Helical" evidence="2">
    <location>
        <begin position="6"/>
        <end position="29"/>
    </location>
</feature>
<organism evidence="3 4">
    <name type="scientific">Xylocopa violacea</name>
    <name type="common">Violet carpenter bee</name>
    <name type="synonym">Apis violacea</name>
    <dbReference type="NCBI Taxonomy" id="135666"/>
    <lineage>
        <taxon>Eukaryota</taxon>
        <taxon>Metazoa</taxon>
        <taxon>Ecdysozoa</taxon>
        <taxon>Arthropoda</taxon>
        <taxon>Hexapoda</taxon>
        <taxon>Insecta</taxon>
        <taxon>Pterygota</taxon>
        <taxon>Neoptera</taxon>
        <taxon>Endopterygota</taxon>
        <taxon>Hymenoptera</taxon>
        <taxon>Apocrita</taxon>
        <taxon>Aculeata</taxon>
        <taxon>Apoidea</taxon>
        <taxon>Anthophila</taxon>
        <taxon>Apidae</taxon>
        <taxon>Xylocopa</taxon>
        <taxon>Xylocopa</taxon>
    </lineage>
</organism>